<comment type="caution">
    <text evidence="4">The sequence shown here is derived from an EMBL/GenBank/DDBJ whole genome shotgun (WGS) entry which is preliminary data.</text>
</comment>
<gene>
    <name evidence="4" type="ORF">TEA_011769</name>
</gene>
<dbReference type="PRINTS" id="PR00463">
    <property type="entry name" value="EP450I"/>
</dbReference>
<dbReference type="Pfam" id="PF13176">
    <property type="entry name" value="TPR_7"/>
    <property type="match status" value="1"/>
</dbReference>
<dbReference type="GO" id="GO:0016705">
    <property type="term" value="F:oxidoreductase activity, acting on paired donors, with incorporation or reduction of molecular oxygen"/>
    <property type="evidence" value="ECO:0007669"/>
    <property type="project" value="InterPro"/>
</dbReference>
<proteinExistence type="predicted"/>
<keyword evidence="1" id="KW-0560">Oxidoreductase</keyword>
<sequence length="1225" mass="138665">MEDEGNNSCSHEDAQLSAIVEGMESDTEKDAHREEEEGQEQEHNNEDGEFAMRFEGDMNPFDFTENDAFGIQPYQRFERIEYESLAEKKRKIFMDREGLPKKSRQDDLFGVNIDEIMEAMNYGSRRKSRKIKKRGRPKGSRNKLSPEVTQMLGEGTLHYAHGRYAEAIGVLNEVVRLAPNLPETYHTLGLVYNAVGDKQKAMSFYMLAAVMMPKDSSLWKLLVTWSLEQGNTAQARYCLSKAVMADPDDTSLKLHLASLYIELGDCEKAAKLYSLMLQLSPGNTEACKAAAKLYSSCGQTERSISVLEDYLKRHPSEADLSIVHMLAAICMGKGEYVNALQHIELAQSVYCSGKEMPLHLATKAGICHLHLGNMEKAEALFGFFQLENALDHVDLLIEVADTFKILGHYESALKYYLMLEGSARDDHGILHFKIGECYLSLEETVQAIQFFYKAINTIEDSVDARLTLASLLLEKGKADEAISLLSPNNQDLTLETSSQTKPWWLNEKVKLKLANIYQAKGMLEEFVDVIFPLIRDSLIIETSNTEVRAKKKLSKTVLAERARVLDDNQTDLVFHGFRPTVSASDLLKASRAKKMLQKKSDLKEDMKAKALAAGLDWQSEDSDDEPPQKALKKPLLLQFLKDAEHHQLIMDLCKALATLRRYREALDIINLVMRLLSNKLEVGIKDELLTLGAQMAYNLMDPKYGFDFVRDIVLRNPYSGAAWNCYYKLILRLDNYHSKHSKFLQRIRDKHKDCLPPIIISGHQFTMISQHQAAAREYLEAYKLLPGSPLINLCVGSALINLAFDIRLQNKHQCVAQGLAFLLNNLRLCDNSQESLYNLARAFHHVGLVSLAASYYEKVLATHPKDYPIPKLPYENLGLENQNAGYCNLQREAAYNLHLIYKTSGAFDLARQKTHPTGVEAAEHVIRQLEHLLLLHHRHRHREYRRSFHAASCSADLHRSTATRSRGFIAEMNSAPLMLRLVNGRVMEGSWGKGYGWIFYFIGFAFLSLKARLQKLMGEEQDMVVGGTDTTINSVEAAMAEMMNKPQVMQKLQLELDTIVGKDHIVEECHIPKLPYLYAIMKETLRLHPILPLLMPHSPSETCTKEQDDSGARTTSCTYGRTEEQPSLHIVLNKSRRTISKGFMEGLEQWELIVMPGRHLVHLSNAFTLNHLTTNSLASQDKGHNQAHGLGKWEGNLLRSGYPTSIFADSSWYTRISRLAISSNQ</sequence>
<dbReference type="SMART" id="SM00028">
    <property type="entry name" value="TPR"/>
    <property type="match status" value="7"/>
</dbReference>
<dbReference type="GO" id="GO:0020037">
    <property type="term" value="F:heme binding"/>
    <property type="evidence" value="ECO:0007669"/>
    <property type="project" value="InterPro"/>
</dbReference>
<dbReference type="Pfam" id="PF00067">
    <property type="entry name" value="p450"/>
    <property type="match status" value="1"/>
</dbReference>
<dbReference type="PANTHER" id="PTHR23082">
    <property type="entry name" value="TRANSCRIPTION INITIATION FACTOR IIIC TFIIIC , POLYPEPTIDE 3-RELATED"/>
    <property type="match status" value="1"/>
</dbReference>
<name>A0A4S4EJ25_CAMSN</name>
<dbReference type="InterPro" id="IPR039340">
    <property type="entry name" value="Tfc4/TFIIIC-102/Sfc4"/>
</dbReference>
<dbReference type="STRING" id="542762.A0A4S4EJ25"/>
<evidence type="ECO:0000256" key="2">
    <source>
        <dbReference type="PROSITE-ProRule" id="PRU00339"/>
    </source>
</evidence>
<accession>A0A4S4EJ25</accession>
<dbReference type="Pfam" id="PF14559">
    <property type="entry name" value="TPR_19"/>
    <property type="match status" value="1"/>
</dbReference>
<dbReference type="Gene3D" id="1.10.630.10">
    <property type="entry name" value="Cytochrome P450"/>
    <property type="match status" value="1"/>
</dbReference>
<dbReference type="SUPFAM" id="SSF48264">
    <property type="entry name" value="Cytochrome P450"/>
    <property type="match status" value="1"/>
</dbReference>
<dbReference type="PANTHER" id="PTHR23082:SF0">
    <property type="entry name" value="GENERAL TRANSCRIPTION FACTOR 3C POLYPEPTIDE 3"/>
    <property type="match status" value="1"/>
</dbReference>
<evidence type="ECO:0000256" key="3">
    <source>
        <dbReference type="SAM" id="MobiDB-lite"/>
    </source>
</evidence>
<dbReference type="InterPro" id="IPR002401">
    <property type="entry name" value="Cyt_P450_E_grp-I"/>
</dbReference>
<dbReference type="GO" id="GO:0006383">
    <property type="term" value="P:transcription by RNA polymerase III"/>
    <property type="evidence" value="ECO:0007669"/>
    <property type="project" value="InterPro"/>
</dbReference>
<dbReference type="InterPro" id="IPR019734">
    <property type="entry name" value="TPR_rpt"/>
</dbReference>
<dbReference type="InterPro" id="IPR036396">
    <property type="entry name" value="Cyt_P450_sf"/>
</dbReference>
<reference evidence="4 5" key="1">
    <citation type="journal article" date="2018" name="Proc. Natl. Acad. Sci. U.S.A.">
        <title>Draft genome sequence of Camellia sinensis var. sinensis provides insights into the evolution of the tea genome and tea quality.</title>
        <authorList>
            <person name="Wei C."/>
            <person name="Yang H."/>
            <person name="Wang S."/>
            <person name="Zhao J."/>
            <person name="Liu C."/>
            <person name="Gao L."/>
            <person name="Xia E."/>
            <person name="Lu Y."/>
            <person name="Tai Y."/>
            <person name="She G."/>
            <person name="Sun J."/>
            <person name="Cao H."/>
            <person name="Tong W."/>
            <person name="Gao Q."/>
            <person name="Li Y."/>
            <person name="Deng W."/>
            <person name="Jiang X."/>
            <person name="Wang W."/>
            <person name="Chen Q."/>
            <person name="Zhang S."/>
            <person name="Li H."/>
            <person name="Wu J."/>
            <person name="Wang P."/>
            <person name="Li P."/>
            <person name="Shi C."/>
            <person name="Zheng F."/>
            <person name="Jian J."/>
            <person name="Huang B."/>
            <person name="Shan D."/>
            <person name="Shi M."/>
            <person name="Fang C."/>
            <person name="Yue Y."/>
            <person name="Li F."/>
            <person name="Li D."/>
            <person name="Wei S."/>
            <person name="Han B."/>
            <person name="Jiang C."/>
            <person name="Yin Y."/>
            <person name="Xia T."/>
            <person name="Zhang Z."/>
            <person name="Bennetzen J.L."/>
            <person name="Zhao S."/>
            <person name="Wan X."/>
        </authorList>
    </citation>
    <scope>NUCLEOTIDE SEQUENCE [LARGE SCALE GENOMIC DNA]</scope>
    <source>
        <strain evidence="5">cv. Shuchazao</strain>
        <tissue evidence="4">Leaf</tissue>
    </source>
</reference>
<feature type="compositionally biased region" description="Basic residues" evidence="3">
    <location>
        <begin position="124"/>
        <end position="141"/>
    </location>
</feature>
<feature type="region of interest" description="Disordered" evidence="3">
    <location>
        <begin position="124"/>
        <end position="145"/>
    </location>
</feature>
<feature type="repeat" description="TPR" evidence="2">
    <location>
        <begin position="428"/>
        <end position="461"/>
    </location>
</feature>
<feature type="repeat" description="TPR" evidence="2">
    <location>
        <begin position="148"/>
        <end position="181"/>
    </location>
</feature>
<protein>
    <recommendedName>
        <fullName evidence="6">General transcription factor 3C polypeptide 3</fullName>
    </recommendedName>
</protein>
<evidence type="ECO:0000313" key="5">
    <source>
        <dbReference type="Proteomes" id="UP000306102"/>
    </source>
</evidence>
<organism evidence="4 5">
    <name type="scientific">Camellia sinensis var. sinensis</name>
    <name type="common">China tea</name>
    <dbReference type="NCBI Taxonomy" id="542762"/>
    <lineage>
        <taxon>Eukaryota</taxon>
        <taxon>Viridiplantae</taxon>
        <taxon>Streptophyta</taxon>
        <taxon>Embryophyta</taxon>
        <taxon>Tracheophyta</taxon>
        <taxon>Spermatophyta</taxon>
        <taxon>Magnoliopsida</taxon>
        <taxon>eudicotyledons</taxon>
        <taxon>Gunneridae</taxon>
        <taxon>Pentapetalae</taxon>
        <taxon>asterids</taxon>
        <taxon>Ericales</taxon>
        <taxon>Theaceae</taxon>
        <taxon>Camellia</taxon>
    </lineage>
</organism>
<dbReference type="Pfam" id="PF13181">
    <property type="entry name" value="TPR_8"/>
    <property type="match status" value="1"/>
</dbReference>
<dbReference type="Proteomes" id="UP000306102">
    <property type="component" value="Unassembled WGS sequence"/>
</dbReference>
<dbReference type="Gene3D" id="1.25.40.10">
    <property type="entry name" value="Tetratricopeptide repeat domain"/>
    <property type="match status" value="3"/>
</dbReference>
<feature type="compositionally biased region" description="Basic and acidic residues" evidence="3">
    <location>
        <begin position="26"/>
        <end position="47"/>
    </location>
</feature>
<dbReference type="InterPro" id="IPR001128">
    <property type="entry name" value="Cyt_P450"/>
</dbReference>
<evidence type="ECO:0008006" key="6">
    <source>
        <dbReference type="Google" id="ProtNLM"/>
    </source>
</evidence>
<feature type="repeat" description="TPR" evidence="2">
    <location>
        <begin position="250"/>
        <end position="283"/>
    </location>
</feature>
<evidence type="ECO:0000256" key="1">
    <source>
        <dbReference type="ARBA" id="ARBA00023002"/>
    </source>
</evidence>
<dbReference type="AlphaFoldDB" id="A0A4S4EJ25"/>
<feature type="repeat" description="TPR" evidence="2">
    <location>
        <begin position="833"/>
        <end position="866"/>
    </location>
</feature>
<keyword evidence="2" id="KW-0802">TPR repeat</keyword>
<evidence type="ECO:0000313" key="4">
    <source>
        <dbReference type="EMBL" id="THG16533.1"/>
    </source>
</evidence>
<keyword evidence="5" id="KW-1185">Reference proteome</keyword>
<dbReference type="PROSITE" id="PS50005">
    <property type="entry name" value="TPR"/>
    <property type="match status" value="5"/>
</dbReference>
<feature type="repeat" description="TPR" evidence="2">
    <location>
        <begin position="182"/>
        <end position="215"/>
    </location>
</feature>
<dbReference type="SUPFAM" id="SSF48452">
    <property type="entry name" value="TPR-like"/>
    <property type="match status" value="2"/>
</dbReference>
<dbReference type="InterPro" id="IPR011990">
    <property type="entry name" value="TPR-like_helical_dom_sf"/>
</dbReference>
<dbReference type="GO" id="GO:0005506">
    <property type="term" value="F:iron ion binding"/>
    <property type="evidence" value="ECO:0007669"/>
    <property type="project" value="InterPro"/>
</dbReference>
<dbReference type="GO" id="GO:0000127">
    <property type="term" value="C:transcription factor TFIIIC complex"/>
    <property type="evidence" value="ECO:0007669"/>
    <property type="project" value="TreeGrafter"/>
</dbReference>
<dbReference type="GO" id="GO:0004497">
    <property type="term" value="F:monooxygenase activity"/>
    <property type="evidence" value="ECO:0007669"/>
    <property type="project" value="InterPro"/>
</dbReference>
<feature type="region of interest" description="Disordered" evidence="3">
    <location>
        <begin position="1"/>
        <end position="47"/>
    </location>
</feature>
<dbReference type="EMBL" id="SDRB02004032">
    <property type="protein sequence ID" value="THG16533.1"/>
    <property type="molecule type" value="Genomic_DNA"/>
</dbReference>